<sequence>MHPFCAVWSNFPKKNYCLILPLSAVSPQPTLSHFVGPVVDFPRSTSLRFFLLCSVYPQNNSAVSCTVRCPFPRTTMPGFCLVLSHFPSKICSLIVMLSAVLTQPTVLLFVQRIVVFPKAISVTSCPAQCRFPQNNSAIFRTTWSRLPPTIAHGFGPAVSVFYPTIPRSFVRSRRRFSHNNYAPFLCGLGSFSPKYLLHHSPVFCCFPSTNAAPFVRPVVDFPPSTSLPFVSPCCVFLTNNSAVFCTARCPFSPYNYARVLSRRHFLFGELSFSPKQRRLLFVRNDWDVHIVQNRLKYYSKVHQTNVAKCSCILFQKRAATASESGKDSIQPFEMRNKAAQRGGAGKEETRGLHQRGLGESGLEHASHGRKLSCGPFRIS</sequence>
<dbReference type="EMBL" id="JYDO01000238">
    <property type="protein sequence ID" value="KRZ66535.1"/>
    <property type="molecule type" value="Genomic_DNA"/>
</dbReference>
<evidence type="ECO:0000256" key="1">
    <source>
        <dbReference type="SAM" id="MobiDB-lite"/>
    </source>
</evidence>
<proteinExistence type="predicted"/>
<gene>
    <name evidence="2" type="ORF">T10_725</name>
</gene>
<evidence type="ECO:0000313" key="2">
    <source>
        <dbReference type="EMBL" id="KRZ66535.1"/>
    </source>
</evidence>
<dbReference type="AlphaFoldDB" id="A0A0V1M429"/>
<comment type="caution">
    <text evidence="2">The sequence shown here is derived from an EMBL/GenBank/DDBJ whole genome shotgun (WGS) entry which is preliminary data.</text>
</comment>
<evidence type="ECO:0000313" key="3">
    <source>
        <dbReference type="Proteomes" id="UP000054843"/>
    </source>
</evidence>
<reference evidence="2 3" key="1">
    <citation type="submission" date="2015-01" db="EMBL/GenBank/DDBJ databases">
        <title>Evolution of Trichinella species and genotypes.</title>
        <authorList>
            <person name="Korhonen P.K."/>
            <person name="Edoardo P."/>
            <person name="Giuseppe L.R."/>
            <person name="Gasser R.B."/>
        </authorList>
    </citation>
    <scope>NUCLEOTIDE SEQUENCE [LARGE SCALE GENOMIC DNA]</scope>
    <source>
        <strain evidence="2">ISS1980</strain>
    </source>
</reference>
<dbReference type="Proteomes" id="UP000054843">
    <property type="component" value="Unassembled WGS sequence"/>
</dbReference>
<keyword evidence="3" id="KW-1185">Reference proteome</keyword>
<name>A0A0V1M429_9BILA</name>
<protein>
    <submittedName>
        <fullName evidence="2">Uncharacterized protein</fullName>
    </submittedName>
</protein>
<organism evidence="2 3">
    <name type="scientific">Trichinella papuae</name>
    <dbReference type="NCBI Taxonomy" id="268474"/>
    <lineage>
        <taxon>Eukaryota</taxon>
        <taxon>Metazoa</taxon>
        <taxon>Ecdysozoa</taxon>
        <taxon>Nematoda</taxon>
        <taxon>Enoplea</taxon>
        <taxon>Dorylaimia</taxon>
        <taxon>Trichinellida</taxon>
        <taxon>Trichinellidae</taxon>
        <taxon>Trichinella</taxon>
    </lineage>
</organism>
<accession>A0A0V1M429</accession>
<feature type="region of interest" description="Disordered" evidence="1">
    <location>
        <begin position="325"/>
        <end position="379"/>
    </location>
</feature>